<keyword evidence="5" id="KW-1185">Reference proteome</keyword>
<protein>
    <recommendedName>
        <fullName evidence="3">UMOD/GP2/OIT3-like D8C domain-containing protein</fullName>
    </recommendedName>
</protein>
<keyword evidence="2" id="KW-1015">Disulfide bond</keyword>
<evidence type="ECO:0000313" key="4">
    <source>
        <dbReference type="EMBL" id="CAB4028366.1"/>
    </source>
</evidence>
<sequence>MALSQWFLPNLVLIYYIFVTLINYGGTRNICKNLNYTTIRDERRSTSKPTQAGNILLCDRSVIQESIWYRFEIANGNQLATTRPKINHCGTYSPIWINGSHPTVADGKVFRKACAFLPFSLPHGCAYSYKITVLNCSGFYVYRLKPPDHCYLAYCIASNQTSNRTTSPPPGKSRFIKC</sequence>
<dbReference type="Pfam" id="PF23283">
    <property type="entry name" value="D8C_UMOD"/>
    <property type="match status" value="1"/>
</dbReference>
<evidence type="ECO:0000313" key="5">
    <source>
        <dbReference type="Proteomes" id="UP001152795"/>
    </source>
</evidence>
<feature type="domain" description="UMOD/GP2/OIT3-like D8C" evidence="3">
    <location>
        <begin position="77"/>
        <end position="155"/>
    </location>
</feature>
<dbReference type="InterPro" id="IPR057774">
    <property type="entry name" value="D8C_UMOD/GP2/OIT3-like"/>
</dbReference>
<evidence type="ECO:0000259" key="3">
    <source>
        <dbReference type="Pfam" id="PF23283"/>
    </source>
</evidence>
<reference evidence="4" key="1">
    <citation type="submission" date="2020-04" db="EMBL/GenBank/DDBJ databases">
        <authorList>
            <person name="Alioto T."/>
            <person name="Alioto T."/>
            <person name="Gomez Garrido J."/>
        </authorList>
    </citation>
    <scope>NUCLEOTIDE SEQUENCE</scope>
    <source>
        <strain evidence="4">A484AB</strain>
    </source>
</reference>
<name>A0A6S7J8K3_PARCT</name>
<organism evidence="4 5">
    <name type="scientific">Paramuricea clavata</name>
    <name type="common">Red gorgonian</name>
    <name type="synonym">Violescent sea-whip</name>
    <dbReference type="NCBI Taxonomy" id="317549"/>
    <lineage>
        <taxon>Eukaryota</taxon>
        <taxon>Metazoa</taxon>
        <taxon>Cnidaria</taxon>
        <taxon>Anthozoa</taxon>
        <taxon>Octocorallia</taxon>
        <taxon>Malacalcyonacea</taxon>
        <taxon>Plexauridae</taxon>
        <taxon>Paramuricea</taxon>
    </lineage>
</organism>
<comment type="caution">
    <text evidence="4">The sequence shown here is derived from an EMBL/GenBank/DDBJ whole genome shotgun (WGS) entry which is preliminary data.</text>
</comment>
<proteinExistence type="predicted"/>
<dbReference type="AlphaFoldDB" id="A0A6S7J8K3"/>
<dbReference type="Proteomes" id="UP001152795">
    <property type="component" value="Unassembled WGS sequence"/>
</dbReference>
<evidence type="ECO:0000256" key="1">
    <source>
        <dbReference type="ARBA" id="ARBA00022729"/>
    </source>
</evidence>
<dbReference type="OrthoDB" id="5987694at2759"/>
<keyword evidence="1" id="KW-0732">Signal</keyword>
<gene>
    <name evidence="4" type="ORF">PACLA_8A053222</name>
</gene>
<dbReference type="PANTHER" id="PTHR36191:SF4">
    <property type="entry name" value="VWFD DOMAIN-CONTAINING PROTEIN"/>
    <property type="match status" value="1"/>
</dbReference>
<dbReference type="EMBL" id="CACRXK020015434">
    <property type="protein sequence ID" value="CAB4028366.1"/>
    <property type="molecule type" value="Genomic_DNA"/>
</dbReference>
<evidence type="ECO:0000256" key="2">
    <source>
        <dbReference type="ARBA" id="ARBA00023157"/>
    </source>
</evidence>
<dbReference type="PANTHER" id="PTHR36191">
    <property type="entry name" value="ENDO/EXONUCLEASE/PHOSPHATASE DOMAIN-CONTAINING PROTEIN-RELATED"/>
    <property type="match status" value="1"/>
</dbReference>
<accession>A0A6S7J8K3</accession>